<dbReference type="RefSeq" id="WP_241793000.1">
    <property type="nucleotide sequence ID" value="NZ_JALBUU010000004.1"/>
</dbReference>
<keyword evidence="4" id="KW-1185">Reference proteome</keyword>
<dbReference type="Proteomes" id="UP001201985">
    <property type="component" value="Unassembled WGS sequence"/>
</dbReference>
<reference evidence="3 4" key="1">
    <citation type="submission" date="2022-03" db="EMBL/GenBank/DDBJ databases">
        <title>Complete genome analysis of Roseomonas KG 17.1 : a prolific producer of plant growth promoters.</title>
        <authorList>
            <person name="Saadouli I."/>
            <person name="Najjari A."/>
            <person name="Mosbah A."/>
            <person name="Ouzari H.I."/>
        </authorList>
    </citation>
    <scope>NUCLEOTIDE SEQUENCE [LARGE SCALE GENOMIC DNA]</scope>
    <source>
        <strain evidence="3 4">KG17-1</strain>
    </source>
</reference>
<evidence type="ECO:0000259" key="2">
    <source>
        <dbReference type="PROSITE" id="PS51123"/>
    </source>
</evidence>
<gene>
    <name evidence="3" type="ORF">MON41_12730</name>
</gene>
<sequence length="438" mass="45775">MGPAGGGRRHWRAGSARATAALLLGGLLAAGCSADPRVTGINNTAPVTNRAAPPEAPQAMPLDQAVASLTHRLLARVPAPAQGRAGSGEGATAIAIDPFIDQGTGTETEATRSIVAKMVERTRRDHPNVTPHTFTPDAVAQRPLTLLGSIAAAAEQPGGAHPDGFQIQAVLADLRSGRVVDSATAWVRAEDIDTTPAPFFRDSPGWLPDTAAAAYLRTTAAGPGEPVDPLYLQGLTVQALVASGMVAYEAGQYDEAFNRYVAAAQLPAGDQMRVYNGVYLATRALGRPADAEAAFGRLVEFGLRHQRLSIRFLFPPGSTALLPTVGSRATNRMWIRQIAEQAVEHTACLELAGHASPTGSAAANERLSLARAEALRARLVAARPELRDRIHAVGFGARYPLVGTGTDDASDVLDRRVEIEPVACSAAGDTAGARPSPR</sequence>
<keyword evidence="1" id="KW-0472">Membrane</keyword>
<dbReference type="Gene3D" id="3.30.1330.60">
    <property type="entry name" value="OmpA-like domain"/>
    <property type="match status" value="1"/>
</dbReference>
<organism evidence="3 4">
    <name type="scientific">Teichococcus vastitatis</name>
    <dbReference type="NCBI Taxonomy" id="2307076"/>
    <lineage>
        <taxon>Bacteria</taxon>
        <taxon>Pseudomonadati</taxon>
        <taxon>Pseudomonadota</taxon>
        <taxon>Alphaproteobacteria</taxon>
        <taxon>Acetobacterales</taxon>
        <taxon>Roseomonadaceae</taxon>
        <taxon>Roseomonas</taxon>
    </lineage>
</organism>
<dbReference type="InterPro" id="IPR006665">
    <property type="entry name" value="OmpA-like"/>
</dbReference>
<feature type="domain" description="OmpA-like" evidence="2">
    <location>
        <begin position="301"/>
        <end position="425"/>
    </location>
</feature>
<dbReference type="EMBL" id="JALBUU010000004">
    <property type="protein sequence ID" value="MCI0754623.1"/>
    <property type="molecule type" value="Genomic_DNA"/>
</dbReference>
<dbReference type="InterPro" id="IPR011990">
    <property type="entry name" value="TPR-like_helical_dom_sf"/>
</dbReference>
<proteinExistence type="predicted"/>
<accession>A0ABS9W5Q0</accession>
<name>A0ABS9W5Q0_9PROT</name>
<evidence type="ECO:0000313" key="3">
    <source>
        <dbReference type="EMBL" id="MCI0754623.1"/>
    </source>
</evidence>
<dbReference type="InterPro" id="IPR036737">
    <property type="entry name" value="OmpA-like_sf"/>
</dbReference>
<dbReference type="CDD" id="cd07185">
    <property type="entry name" value="OmpA_C-like"/>
    <property type="match status" value="1"/>
</dbReference>
<comment type="caution">
    <text evidence="3">The sequence shown here is derived from an EMBL/GenBank/DDBJ whole genome shotgun (WGS) entry which is preliminary data.</text>
</comment>
<evidence type="ECO:0000313" key="4">
    <source>
        <dbReference type="Proteomes" id="UP001201985"/>
    </source>
</evidence>
<protein>
    <submittedName>
        <fullName evidence="3">OmpA family protein</fullName>
    </submittedName>
</protein>
<dbReference type="SUPFAM" id="SSF48452">
    <property type="entry name" value="TPR-like"/>
    <property type="match status" value="1"/>
</dbReference>
<dbReference type="SUPFAM" id="SSF103088">
    <property type="entry name" value="OmpA-like"/>
    <property type="match status" value="1"/>
</dbReference>
<evidence type="ECO:0000256" key="1">
    <source>
        <dbReference type="PROSITE-ProRule" id="PRU00473"/>
    </source>
</evidence>
<dbReference type="Pfam" id="PF00691">
    <property type="entry name" value="OmpA"/>
    <property type="match status" value="1"/>
</dbReference>
<dbReference type="PROSITE" id="PS51123">
    <property type="entry name" value="OMPA_2"/>
    <property type="match status" value="1"/>
</dbReference>